<dbReference type="PANTHER" id="PTHR48100">
    <property type="entry name" value="BROAD-SPECIFICITY PHOSPHATASE YOR283W-RELATED"/>
    <property type="match status" value="1"/>
</dbReference>
<dbReference type="InterPro" id="IPR050275">
    <property type="entry name" value="PGM_Phosphatase"/>
</dbReference>
<dbReference type="EMBL" id="JAQGDS010000005">
    <property type="protein sequence ID" value="KAJ6260659.1"/>
    <property type="molecule type" value="Genomic_DNA"/>
</dbReference>
<dbReference type="AlphaFoldDB" id="A0AAD6IZ72"/>
<accession>A0AAD6IZ72</accession>
<feature type="region of interest" description="Disordered" evidence="1">
    <location>
        <begin position="389"/>
        <end position="413"/>
    </location>
</feature>
<evidence type="ECO:0000313" key="3">
    <source>
        <dbReference type="Proteomes" id="UP001221413"/>
    </source>
</evidence>
<dbReference type="SUPFAM" id="SSF53254">
    <property type="entry name" value="Phosphoglycerate mutase-like"/>
    <property type="match status" value="1"/>
</dbReference>
<dbReference type="GO" id="GO:0016791">
    <property type="term" value="F:phosphatase activity"/>
    <property type="evidence" value="ECO:0007669"/>
    <property type="project" value="TreeGrafter"/>
</dbReference>
<dbReference type="Proteomes" id="UP001221413">
    <property type="component" value="Unassembled WGS sequence"/>
</dbReference>
<evidence type="ECO:0000313" key="2">
    <source>
        <dbReference type="EMBL" id="KAJ6260659.1"/>
    </source>
</evidence>
<proteinExistence type="predicted"/>
<protein>
    <submittedName>
        <fullName evidence="2">Uncharacterized protein</fullName>
    </submittedName>
</protein>
<organism evidence="2 3">
    <name type="scientific">Drechslerella dactyloides</name>
    <name type="common">Nematode-trapping fungus</name>
    <name type="synonym">Arthrobotrys dactyloides</name>
    <dbReference type="NCBI Taxonomy" id="74499"/>
    <lineage>
        <taxon>Eukaryota</taxon>
        <taxon>Fungi</taxon>
        <taxon>Dikarya</taxon>
        <taxon>Ascomycota</taxon>
        <taxon>Pezizomycotina</taxon>
        <taxon>Orbiliomycetes</taxon>
        <taxon>Orbiliales</taxon>
        <taxon>Orbiliaceae</taxon>
        <taxon>Drechslerella</taxon>
    </lineage>
</organism>
<dbReference type="InterPro" id="IPR013078">
    <property type="entry name" value="His_Pase_superF_clade-1"/>
</dbReference>
<comment type="caution">
    <text evidence="2">The sequence shown here is derived from an EMBL/GenBank/DDBJ whole genome shotgun (WGS) entry which is preliminary data.</text>
</comment>
<feature type="compositionally biased region" description="Acidic residues" evidence="1">
    <location>
        <begin position="392"/>
        <end position="405"/>
    </location>
</feature>
<dbReference type="InterPro" id="IPR029033">
    <property type="entry name" value="His_PPase_superfam"/>
</dbReference>
<sequence>MMLLSRSLRSECSLSDHEGSGASSSSRSSLFAAFVTLYFLISAIYPRRSDGISELVFSGTPPTRLLAGRRKNLKLEAVKGFFLQDLAETNQTSFNVFHAHDFGLIPQRYSIFTGGVSEDASQWDQFQVEVLRMNAESTVPRLAVRGYKVLYLFRPPQSWHHTGESFYGKESWNCLWTRQDGNGTAKFIDADLTPDGVHSAKYIHSLWNKHLGKTKIAKPELFLSSPLSRAAETLVYAFNLTSRTPPPPSPIFVEFLRESFGVDTHNSRRSFTYLKKRFPLFEFEEEFSEFDPLWTSNRDETEESTLHRAKIFLENLFLRRSEVFVAVATHERIIKAILGAIGHRPFQVPVGHMIPVVIKGSWFKSWETRTEAEKYRMYYKKDRNCTVLDPVTDPDAEPELEDDDLDLGHADAL</sequence>
<gene>
    <name evidence="2" type="ORF">Dda_4886</name>
</gene>
<dbReference type="PANTHER" id="PTHR48100:SF1">
    <property type="entry name" value="HISTIDINE PHOSPHATASE FAMILY PROTEIN-RELATED"/>
    <property type="match status" value="1"/>
</dbReference>
<feature type="compositionally biased region" description="Low complexity" evidence="1">
    <location>
        <begin position="1"/>
        <end position="13"/>
    </location>
</feature>
<dbReference type="Pfam" id="PF00300">
    <property type="entry name" value="His_Phos_1"/>
    <property type="match status" value="1"/>
</dbReference>
<feature type="region of interest" description="Disordered" evidence="1">
    <location>
        <begin position="1"/>
        <end position="25"/>
    </location>
</feature>
<evidence type="ECO:0000256" key="1">
    <source>
        <dbReference type="SAM" id="MobiDB-lite"/>
    </source>
</evidence>
<dbReference type="GO" id="GO:0005737">
    <property type="term" value="C:cytoplasm"/>
    <property type="evidence" value="ECO:0007669"/>
    <property type="project" value="TreeGrafter"/>
</dbReference>
<keyword evidence="3" id="KW-1185">Reference proteome</keyword>
<reference evidence="2" key="1">
    <citation type="submission" date="2023-01" db="EMBL/GenBank/DDBJ databases">
        <title>The chitinases involved in constricting ring structure development in the nematode-trapping fungus Drechslerella dactyloides.</title>
        <authorList>
            <person name="Wang R."/>
            <person name="Zhang L."/>
            <person name="Tang P."/>
            <person name="Li S."/>
            <person name="Liang L."/>
        </authorList>
    </citation>
    <scope>NUCLEOTIDE SEQUENCE</scope>
    <source>
        <strain evidence="2">YMF1.00031</strain>
    </source>
</reference>
<dbReference type="Gene3D" id="3.40.50.1240">
    <property type="entry name" value="Phosphoglycerate mutase-like"/>
    <property type="match status" value="1"/>
</dbReference>
<name>A0AAD6IZ72_DREDA</name>